<organism evidence="4 5">
    <name type="scientific">Halogeometricum salsisoli</name>
    <dbReference type="NCBI Taxonomy" id="2950536"/>
    <lineage>
        <taxon>Archaea</taxon>
        <taxon>Methanobacteriati</taxon>
        <taxon>Methanobacteriota</taxon>
        <taxon>Stenosarchaea group</taxon>
        <taxon>Halobacteria</taxon>
        <taxon>Halobacteriales</taxon>
        <taxon>Haloferacaceae</taxon>
        <taxon>Halogeometricum</taxon>
    </lineage>
</organism>
<keyword evidence="2" id="KW-0812">Transmembrane</keyword>
<reference evidence="4 5" key="1">
    <citation type="submission" date="2022-06" db="EMBL/GenBank/DDBJ databases">
        <title>Halogeometricum sp. a new haloarchaeum isolate from saline soil.</title>
        <authorList>
            <person name="Strakova D."/>
            <person name="Galisteo C."/>
            <person name="Sanchez-Porro C."/>
            <person name="Ventosa A."/>
        </authorList>
    </citation>
    <scope>NUCLEOTIDE SEQUENCE [LARGE SCALE GENOMIC DNA]</scope>
    <source>
        <strain evidence="4 5">S1BR25-6</strain>
    </source>
</reference>
<proteinExistence type="predicted"/>
<feature type="domain" description="C2H2-type" evidence="3">
    <location>
        <begin position="21"/>
        <end position="42"/>
    </location>
</feature>
<keyword evidence="2" id="KW-0472">Membrane</keyword>
<feature type="transmembrane region" description="Helical" evidence="2">
    <location>
        <begin position="72"/>
        <end position="94"/>
    </location>
</feature>
<evidence type="ECO:0000259" key="3">
    <source>
        <dbReference type="PROSITE" id="PS00028"/>
    </source>
</evidence>
<sequence>MRADVAPETAVPDGEDPPATCPYCGRPFRTTRLRALHVGEAHAVRRTDAEREAYESAVVAEEDDLFLYHLKVVAALGSVYAAFVILGIIGFSIAG</sequence>
<keyword evidence="2" id="KW-1133">Transmembrane helix</keyword>
<dbReference type="PROSITE" id="PS00028">
    <property type="entry name" value="ZINC_FINGER_C2H2_1"/>
    <property type="match status" value="1"/>
</dbReference>
<dbReference type="Proteomes" id="UP001257060">
    <property type="component" value="Unassembled WGS sequence"/>
</dbReference>
<keyword evidence="5" id="KW-1185">Reference proteome</keyword>
<dbReference type="InterPro" id="IPR013087">
    <property type="entry name" value="Znf_C2H2_type"/>
</dbReference>
<gene>
    <name evidence="4" type="ORF">NDI76_09395</name>
</gene>
<dbReference type="RefSeq" id="WP_310923754.1">
    <property type="nucleotide sequence ID" value="NZ_JAMQOP010000001.1"/>
</dbReference>
<dbReference type="Pfam" id="PF24166">
    <property type="entry name" value="DUF7410"/>
    <property type="match status" value="1"/>
</dbReference>
<comment type="caution">
    <text evidence="4">The sequence shown here is derived from an EMBL/GenBank/DDBJ whole genome shotgun (WGS) entry which is preliminary data.</text>
</comment>
<dbReference type="EMBL" id="JAMQOP010000001">
    <property type="protein sequence ID" value="MDS0298960.1"/>
    <property type="molecule type" value="Genomic_DNA"/>
</dbReference>
<accession>A0ABU2GDT5</accession>
<evidence type="ECO:0000256" key="2">
    <source>
        <dbReference type="SAM" id="Phobius"/>
    </source>
</evidence>
<feature type="region of interest" description="Disordered" evidence="1">
    <location>
        <begin position="1"/>
        <end position="22"/>
    </location>
</feature>
<protein>
    <recommendedName>
        <fullName evidence="3">C2H2-type domain-containing protein</fullName>
    </recommendedName>
</protein>
<dbReference type="InterPro" id="IPR055833">
    <property type="entry name" value="DUF7410"/>
</dbReference>
<evidence type="ECO:0000313" key="5">
    <source>
        <dbReference type="Proteomes" id="UP001257060"/>
    </source>
</evidence>
<evidence type="ECO:0000256" key="1">
    <source>
        <dbReference type="SAM" id="MobiDB-lite"/>
    </source>
</evidence>
<evidence type="ECO:0000313" key="4">
    <source>
        <dbReference type="EMBL" id="MDS0298960.1"/>
    </source>
</evidence>
<name>A0ABU2GDT5_9EURY</name>